<dbReference type="EMBL" id="LAZR01014789">
    <property type="protein sequence ID" value="KKM15935.1"/>
    <property type="molecule type" value="Genomic_DNA"/>
</dbReference>
<feature type="non-terminal residue" evidence="1">
    <location>
        <position position="97"/>
    </location>
</feature>
<comment type="caution">
    <text evidence="1">The sequence shown here is derived from an EMBL/GenBank/DDBJ whole genome shotgun (WGS) entry which is preliminary data.</text>
</comment>
<gene>
    <name evidence="1" type="ORF">LCGC14_1690890</name>
</gene>
<evidence type="ECO:0000313" key="1">
    <source>
        <dbReference type="EMBL" id="KKM15935.1"/>
    </source>
</evidence>
<dbReference type="AlphaFoldDB" id="A0A0F9KKW5"/>
<name>A0A0F9KKW5_9ZZZZ</name>
<protein>
    <submittedName>
        <fullName evidence="1">Uncharacterized protein</fullName>
    </submittedName>
</protein>
<proteinExistence type="predicted"/>
<organism evidence="1">
    <name type="scientific">marine sediment metagenome</name>
    <dbReference type="NCBI Taxonomy" id="412755"/>
    <lineage>
        <taxon>unclassified sequences</taxon>
        <taxon>metagenomes</taxon>
        <taxon>ecological metagenomes</taxon>
    </lineage>
</organism>
<accession>A0A0F9KKW5</accession>
<sequence length="97" mass="10325">MADTALNDMKGRLAEIIEDGGDIIVVPMSADDADATFEDGYADAFLDTVLGAAGNTEQAGSTWVRKVHLNAVITSAVDDTANLWRIILDVDDTWTAP</sequence>
<reference evidence="1" key="1">
    <citation type="journal article" date="2015" name="Nature">
        <title>Complex archaea that bridge the gap between prokaryotes and eukaryotes.</title>
        <authorList>
            <person name="Spang A."/>
            <person name="Saw J.H."/>
            <person name="Jorgensen S.L."/>
            <person name="Zaremba-Niedzwiedzka K."/>
            <person name="Martijn J."/>
            <person name="Lind A.E."/>
            <person name="van Eijk R."/>
            <person name="Schleper C."/>
            <person name="Guy L."/>
            <person name="Ettema T.J."/>
        </authorList>
    </citation>
    <scope>NUCLEOTIDE SEQUENCE</scope>
</reference>